<evidence type="ECO:0000256" key="1">
    <source>
        <dbReference type="SAM" id="SignalP"/>
    </source>
</evidence>
<proteinExistence type="predicted"/>
<keyword evidence="3" id="KW-1185">Reference proteome</keyword>
<protein>
    <submittedName>
        <fullName evidence="2">Uncharacterized protein</fullName>
    </submittedName>
</protein>
<evidence type="ECO:0000313" key="2">
    <source>
        <dbReference type="EMBL" id="QDC43934.1"/>
    </source>
</evidence>
<accession>A0A5B8CRK7</accession>
<organism evidence="2 3">
    <name type="scientific">Methylophilus medardicus</name>
    <dbReference type="NCBI Taxonomy" id="2588534"/>
    <lineage>
        <taxon>Bacteria</taxon>
        <taxon>Pseudomonadati</taxon>
        <taxon>Pseudomonadota</taxon>
        <taxon>Betaproteobacteria</taxon>
        <taxon>Nitrosomonadales</taxon>
        <taxon>Methylophilaceae</taxon>
        <taxon>Methylophilus</taxon>
    </lineage>
</organism>
<evidence type="ECO:0000313" key="3">
    <source>
        <dbReference type="Proteomes" id="UP000311008"/>
    </source>
</evidence>
<dbReference type="PROSITE" id="PS51257">
    <property type="entry name" value="PROKAR_LIPOPROTEIN"/>
    <property type="match status" value="1"/>
</dbReference>
<feature type="signal peptide" evidence="1">
    <location>
        <begin position="1"/>
        <end position="18"/>
    </location>
</feature>
<dbReference type="RefSeq" id="WP_140003275.1">
    <property type="nucleotide sequence ID" value="NZ_CP040946.1"/>
</dbReference>
<name>A0A5B8CRK7_9PROT</name>
<dbReference type="Proteomes" id="UP000311008">
    <property type="component" value="Chromosome"/>
</dbReference>
<feature type="chain" id="PRO_5023103135" evidence="1">
    <location>
        <begin position="19"/>
        <end position="140"/>
    </location>
</feature>
<sequence>MKKCIAVLAMSWSFQACAVDFSGVYDCTGQDAHEGAYTGTVTMKLRPEHSHAADASYDFQLDVPNYGVYTGHAAVHGHHAAMHFALPAEQGEYGGKTHDFGTGIAAFKKNAKGQWTFRKFYFEPGFKGGNTGVEVCTRQA</sequence>
<dbReference type="AlphaFoldDB" id="A0A5B8CRK7"/>
<gene>
    <name evidence="2" type="ORF">FIU01_04945</name>
</gene>
<dbReference type="KEGG" id="mmec:FIU01_04945"/>
<keyword evidence="1" id="KW-0732">Signal</keyword>
<dbReference type="EMBL" id="CP040946">
    <property type="protein sequence ID" value="QDC43934.1"/>
    <property type="molecule type" value="Genomic_DNA"/>
</dbReference>
<reference evidence="3" key="1">
    <citation type="journal article" date="2019" name="ISME J.">
        <title>Evolution in action: habitat transition from sediment to the pelagial leads to genome streamlining in Methylophilaceae.</title>
        <authorList>
            <person name="Salcher M."/>
            <person name="Schaefle D."/>
            <person name="Kaspar M."/>
            <person name="Neuenschwander S.M."/>
            <person name="Ghai R."/>
        </authorList>
    </citation>
    <scope>NUCLEOTIDE SEQUENCE [LARGE SCALE GENOMIC DNA]</scope>
    <source>
        <strain evidence="3">MMS-M-51</strain>
    </source>
</reference>
<dbReference type="OrthoDB" id="9153232at2"/>